<evidence type="ECO:0008006" key="4">
    <source>
        <dbReference type="Google" id="ProtNLM"/>
    </source>
</evidence>
<dbReference type="Proteomes" id="UP001525379">
    <property type="component" value="Unassembled WGS sequence"/>
</dbReference>
<organism evidence="2 3">
    <name type="scientific">Pseudoclavibacter albus</name>
    <dbReference type="NCBI Taxonomy" id="272241"/>
    <lineage>
        <taxon>Bacteria</taxon>
        <taxon>Bacillati</taxon>
        <taxon>Actinomycetota</taxon>
        <taxon>Actinomycetes</taxon>
        <taxon>Micrococcales</taxon>
        <taxon>Microbacteriaceae</taxon>
        <taxon>Pseudoclavibacter</taxon>
    </lineage>
</organism>
<reference evidence="2 3" key="1">
    <citation type="submission" date="2022-04" db="EMBL/GenBank/DDBJ databases">
        <title>Human microbiome associated bacterial genomes.</title>
        <authorList>
            <person name="Sandstrom S."/>
            <person name="Salamzade R."/>
            <person name="Kalan L.R."/>
        </authorList>
    </citation>
    <scope>NUCLEOTIDE SEQUENCE [LARGE SCALE GENOMIC DNA]</scope>
    <source>
        <strain evidence="3">p3-SID1799</strain>
    </source>
</reference>
<protein>
    <recommendedName>
        <fullName evidence="4">WXG100 family type VII secretion target</fullName>
    </recommendedName>
</protein>
<accession>A0ABT2HU83</accession>
<sequence length="93" mass="10550">MAFTHGMNIDEVTAQKDAVDQVEDGTTQSRGDANDMIIEFVESAWWGEDADQYQQDWMDTVDKAYEAATQCLSEDISPELLRNINEQEETSAR</sequence>
<keyword evidence="3" id="KW-1185">Reference proteome</keyword>
<evidence type="ECO:0000256" key="1">
    <source>
        <dbReference type="SAM" id="MobiDB-lite"/>
    </source>
</evidence>
<gene>
    <name evidence="2" type="ORF">M3D15_00740</name>
</gene>
<comment type="caution">
    <text evidence="2">The sequence shown here is derived from an EMBL/GenBank/DDBJ whole genome shotgun (WGS) entry which is preliminary data.</text>
</comment>
<feature type="region of interest" description="Disordered" evidence="1">
    <location>
        <begin position="1"/>
        <end position="34"/>
    </location>
</feature>
<name>A0ABT2HU83_9MICO</name>
<dbReference type="RefSeq" id="WP_066079793.1">
    <property type="nucleotide sequence ID" value="NZ_JAFDPW010000002.1"/>
</dbReference>
<evidence type="ECO:0000313" key="2">
    <source>
        <dbReference type="EMBL" id="MCT2041876.1"/>
    </source>
</evidence>
<proteinExistence type="predicted"/>
<evidence type="ECO:0000313" key="3">
    <source>
        <dbReference type="Proteomes" id="UP001525379"/>
    </source>
</evidence>
<dbReference type="EMBL" id="JALXSQ010000002">
    <property type="protein sequence ID" value="MCT2041876.1"/>
    <property type="molecule type" value="Genomic_DNA"/>
</dbReference>